<reference evidence="1 2" key="1">
    <citation type="journal article" date="2013" name="Genome Announc.">
        <title>Whole Genome Sequencing of Thermus oshimai JL-2 and Thermus thermophilus JL-18, Incomplete Denitrifiers from the United States Great Basin.</title>
        <authorList>
            <person name="Murugapiran S.K."/>
            <person name="Huntemann M."/>
            <person name="Wei C.L."/>
            <person name="Han J."/>
            <person name="Detter J.C."/>
            <person name="Han C.S."/>
            <person name="Erkkila T.H."/>
            <person name="Teshima H."/>
            <person name="Chen A."/>
            <person name="Kyrpides N."/>
            <person name="Mavrommatis K."/>
            <person name="Markowitz V."/>
            <person name="Szeto E."/>
            <person name="Ivanova N."/>
            <person name="Pagani I."/>
            <person name="Lam J."/>
            <person name="McDonald A.I."/>
            <person name="Dodsworth J.A."/>
            <person name="Pati A."/>
            <person name="Goodwin L."/>
            <person name="Peters L."/>
            <person name="Pitluck S."/>
            <person name="Woyke T."/>
            <person name="Hedlund B.P."/>
        </authorList>
    </citation>
    <scope>NUCLEOTIDE SEQUENCE</scope>
    <source>
        <strain evidence="1 2">JL-2</strain>
        <plasmid evidence="1">pTHEOS01</plasmid>
    </source>
</reference>
<evidence type="ECO:0000313" key="2">
    <source>
        <dbReference type="Proteomes" id="UP000000211"/>
    </source>
</evidence>
<protein>
    <submittedName>
        <fullName evidence="1">Uncharacterized protein</fullName>
    </submittedName>
</protein>
<dbReference type="Proteomes" id="UP000000211">
    <property type="component" value="Plasmid pTHEOS01"/>
</dbReference>
<geneLocation type="plasmid" evidence="1 2">
    <name>pTHEOS01</name>
</geneLocation>
<dbReference type="AlphaFoldDB" id="K7QYU5"/>
<sequence length="89" mass="9821">MHRFLVLSLLAHLLACWVRVEREGGLTWWEAGRQAARILFPELVVQVVLQELHALGLWPPGGGATAWVYAGYAGGASFEAVYIMVMNTP</sequence>
<name>K7QYU5_THEOS</name>
<gene>
    <name evidence="1" type="ORF">Theos_2242</name>
</gene>
<accession>K7QYU5</accession>
<dbReference type="HOGENOM" id="CLU_2453637_0_0_0"/>
<evidence type="ECO:0000313" key="1">
    <source>
        <dbReference type="EMBL" id="AFV77233.1"/>
    </source>
</evidence>
<proteinExistence type="predicted"/>
<dbReference type="PATRIC" id="fig|751945.3.peg.2180"/>
<dbReference type="KEGG" id="tos:Theos_2242"/>
<dbReference type="EMBL" id="CP003250">
    <property type="protein sequence ID" value="AFV77233.1"/>
    <property type="molecule type" value="Genomic_DNA"/>
</dbReference>
<organism evidence="1 2">
    <name type="scientific">Thermus oshimai JL-2</name>
    <dbReference type="NCBI Taxonomy" id="751945"/>
    <lineage>
        <taxon>Bacteria</taxon>
        <taxon>Thermotogati</taxon>
        <taxon>Deinococcota</taxon>
        <taxon>Deinococci</taxon>
        <taxon>Thermales</taxon>
        <taxon>Thermaceae</taxon>
        <taxon>Thermus</taxon>
    </lineage>
</organism>
<keyword evidence="2" id="KW-1185">Reference proteome</keyword>
<keyword evidence="1" id="KW-0614">Plasmid</keyword>